<feature type="transmembrane region" description="Helical" evidence="6">
    <location>
        <begin position="287"/>
        <end position="311"/>
    </location>
</feature>
<keyword evidence="5" id="KW-0297">G-protein coupled receptor</keyword>
<keyword evidence="5" id="KW-0675">Receptor</keyword>
<keyword evidence="5" id="KW-0807">Transducer</keyword>
<evidence type="ECO:0000256" key="6">
    <source>
        <dbReference type="SAM" id="Phobius"/>
    </source>
</evidence>
<evidence type="ECO:0000256" key="5">
    <source>
        <dbReference type="RuleBase" id="RU000688"/>
    </source>
</evidence>
<evidence type="ECO:0000256" key="3">
    <source>
        <dbReference type="ARBA" id="ARBA00022989"/>
    </source>
</evidence>
<keyword evidence="2 5" id="KW-0812">Transmembrane</keyword>
<feature type="transmembrane region" description="Helical" evidence="6">
    <location>
        <begin position="368"/>
        <end position="388"/>
    </location>
</feature>
<comment type="similarity">
    <text evidence="5">Belongs to the G-protein coupled receptor 1 family.</text>
</comment>
<feature type="transmembrane region" description="Helical" evidence="6">
    <location>
        <begin position="400"/>
        <end position="422"/>
    </location>
</feature>
<keyword evidence="8" id="KW-1185">Reference proteome</keyword>
<dbReference type="PROSITE" id="PS00237">
    <property type="entry name" value="G_PROTEIN_RECEP_F1_1"/>
    <property type="match status" value="1"/>
</dbReference>
<dbReference type="PROSITE" id="PS50262">
    <property type="entry name" value="G_PROTEIN_RECEP_F1_2"/>
    <property type="match status" value="1"/>
</dbReference>
<dbReference type="Gene3D" id="1.20.1070.10">
    <property type="entry name" value="Rhodopsin 7-helix transmembrane proteins"/>
    <property type="match status" value="1"/>
</dbReference>
<evidence type="ECO:0000313" key="8">
    <source>
        <dbReference type="Proteomes" id="UP000036681"/>
    </source>
</evidence>
<dbReference type="CDD" id="cd14978">
    <property type="entry name" value="7tmA_FMRFamide_R-like"/>
    <property type="match status" value="1"/>
</dbReference>
<organism evidence="8 9">
    <name type="scientific">Ascaris lumbricoides</name>
    <name type="common">Giant roundworm</name>
    <dbReference type="NCBI Taxonomy" id="6252"/>
    <lineage>
        <taxon>Eukaryota</taxon>
        <taxon>Metazoa</taxon>
        <taxon>Ecdysozoa</taxon>
        <taxon>Nematoda</taxon>
        <taxon>Chromadorea</taxon>
        <taxon>Rhabditida</taxon>
        <taxon>Spirurina</taxon>
        <taxon>Ascaridomorpha</taxon>
        <taxon>Ascaridoidea</taxon>
        <taxon>Ascarididae</taxon>
        <taxon>Ascaris</taxon>
    </lineage>
</organism>
<feature type="domain" description="G-protein coupled receptors family 1 profile" evidence="7">
    <location>
        <begin position="108"/>
        <end position="423"/>
    </location>
</feature>
<dbReference type="PRINTS" id="PR00237">
    <property type="entry name" value="GPCRRHODOPSN"/>
</dbReference>
<dbReference type="GO" id="GO:0016020">
    <property type="term" value="C:membrane"/>
    <property type="evidence" value="ECO:0007669"/>
    <property type="project" value="UniProtKB-SubCell"/>
</dbReference>
<dbReference type="Proteomes" id="UP000036681">
    <property type="component" value="Unplaced"/>
</dbReference>
<dbReference type="Pfam" id="PF00001">
    <property type="entry name" value="7tm_1"/>
    <property type="match status" value="1"/>
</dbReference>
<dbReference type="InterPro" id="IPR000276">
    <property type="entry name" value="GPCR_Rhodpsn"/>
</dbReference>
<name>A0A9J2PJ83_ASCLU</name>
<keyword evidence="3 6" id="KW-1133">Transmembrane helix</keyword>
<dbReference type="InterPro" id="IPR017452">
    <property type="entry name" value="GPCR_Rhodpsn_7TM"/>
</dbReference>
<accession>A0A9J2PJ83</accession>
<feature type="transmembrane region" description="Helical" evidence="6">
    <location>
        <begin position="222"/>
        <end position="241"/>
    </location>
</feature>
<comment type="subcellular location">
    <subcellularLocation>
        <location evidence="1">Membrane</location>
    </subcellularLocation>
</comment>
<feature type="transmembrane region" description="Helical" evidence="6">
    <location>
        <begin position="183"/>
        <end position="201"/>
    </location>
</feature>
<keyword evidence="4 6" id="KW-0472">Membrane</keyword>
<proteinExistence type="inferred from homology"/>
<dbReference type="WBParaSite" id="ALUE_0001007001-mRNA-1">
    <property type="protein sequence ID" value="ALUE_0001007001-mRNA-1"/>
    <property type="gene ID" value="ALUE_0001007001"/>
</dbReference>
<dbReference type="AlphaFoldDB" id="A0A9J2PJ83"/>
<evidence type="ECO:0000313" key="9">
    <source>
        <dbReference type="WBParaSite" id="ALUE_0001007001-mRNA-1"/>
    </source>
</evidence>
<evidence type="ECO:0000259" key="7">
    <source>
        <dbReference type="PROSITE" id="PS50262"/>
    </source>
</evidence>
<protein>
    <submittedName>
        <fullName evidence="9">G-protein coupled receptors family 1 profile domain-containing protein</fullName>
    </submittedName>
</protein>
<dbReference type="PANTHER" id="PTHR46895:SF1">
    <property type="entry name" value="G-PROTEIN COUPLED RECEPTORS FAMILY 1 PROFILE DOMAIN-CONTAINING PROTEIN"/>
    <property type="match status" value="1"/>
</dbReference>
<feature type="transmembrane region" description="Helical" evidence="6">
    <location>
        <begin position="26"/>
        <end position="48"/>
    </location>
</feature>
<sequence>MSVAICMNESQLLLTSSHLDDIIQRYVFPVQFILGVTGNCINLIVLLSKGMRSEQFSRNTKMLRITQTWQMNELVGGAGDVGTGDVQRKEGLRKDKTDCNKGQNWIKGTNQRYDFLCRLKEQYEEREEPQRNHGTNSLLSAMAFADLSLLLCMLPHSIASFGFAYRSYFFRYFYYITKRQLNAMANLFSAAATWLVLAVSIERFVGIRSPMHARLQWKDGRVMPLIVVIFVGAFFVTFYHHVAYKCNVYVFCNGSQLRGSVMPVEYNWTGNELYGTFVAKYVHYGKYAQLITVVLMPIIAVAFLNVSLICIMRNRDVVERNCKSSAKLNDKLNRSNTFHFFFFISRILRNHGDASVLQRQERKVTATVLAIVTCFTVTHAPSLIPFVWETLGISTYNPRPFLATVSIVNSLVITGKVMNFVLFCSSSVHFRKRLIAMLLSQVVSCFVKHYICCFEKKRPPLIHIHSFPAPSSAGRL</sequence>
<reference evidence="9" key="1">
    <citation type="submission" date="2023-03" db="UniProtKB">
        <authorList>
            <consortium name="WormBaseParasite"/>
        </authorList>
    </citation>
    <scope>IDENTIFICATION</scope>
</reference>
<evidence type="ECO:0000256" key="1">
    <source>
        <dbReference type="ARBA" id="ARBA00004370"/>
    </source>
</evidence>
<dbReference type="GO" id="GO:0004930">
    <property type="term" value="F:G protein-coupled receptor activity"/>
    <property type="evidence" value="ECO:0007669"/>
    <property type="project" value="UniProtKB-KW"/>
</dbReference>
<evidence type="ECO:0000256" key="2">
    <source>
        <dbReference type="ARBA" id="ARBA00022692"/>
    </source>
</evidence>
<dbReference type="PANTHER" id="PTHR46895">
    <property type="entry name" value="PROTEIN CBG20548-RELATED"/>
    <property type="match status" value="1"/>
</dbReference>
<dbReference type="SUPFAM" id="SSF81321">
    <property type="entry name" value="Family A G protein-coupled receptor-like"/>
    <property type="match status" value="1"/>
</dbReference>
<evidence type="ECO:0000256" key="4">
    <source>
        <dbReference type="ARBA" id="ARBA00023136"/>
    </source>
</evidence>
<feature type="transmembrane region" description="Helical" evidence="6">
    <location>
        <begin position="138"/>
        <end position="163"/>
    </location>
</feature>